<feature type="domain" description="FAD dependent oxidoreductase" evidence="1">
    <location>
        <begin position="46"/>
        <end position="490"/>
    </location>
</feature>
<reference evidence="3" key="1">
    <citation type="journal article" date="2014" name="Proc. Natl. Acad. Sci. U.S.A.">
        <title>Extensive sampling of basidiomycete genomes demonstrates inadequacy of the white-rot/brown-rot paradigm for wood decay fungi.</title>
        <authorList>
            <person name="Riley R."/>
            <person name="Salamov A.A."/>
            <person name="Brown D.W."/>
            <person name="Nagy L.G."/>
            <person name="Floudas D."/>
            <person name="Held B.W."/>
            <person name="Levasseur A."/>
            <person name="Lombard V."/>
            <person name="Morin E."/>
            <person name="Otillar R."/>
            <person name="Lindquist E.A."/>
            <person name="Sun H."/>
            <person name="LaButti K.M."/>
            <person name="Schmutz J."/>
            <person name="Jabbour D."/>
            <person name="Luo H."/>
            <person name="Baker S.E."/>
            <person name="Pisabarro A.G."/>
            <person name="Walton J.D."/>
            <person name="Blanchette R.A."/>
            <person name="Henrissat B."/>
            <person name="Martin F."/>
            <person name="Cullen D."/>
            <person name="Hibbett D.S."/>
            <person name="Grigoriev I.V."/>
        </authorList>
    </citation>
    <scope>NUCLEOTIDE SEQUENCE [LARGE SCALE GENOMIC DNA]</scope>
    <source>
        <strain evidence="3">PC15</strain>
    </source>
</reference>
<gene>
    <name evidence="2" type="ORF">PLEOSDRAFT_49167</name>
</gene>
<dbReference type="Pfam" id="PF01266">
    <property type="entry name" value="DAO"/>
    <property type="match status" value="1"/>
</dbReference>
<name>A0A067NTE2_PLEO1</name>
<dbReference type="EMBL" id="KL198006">
    <property type="protein sequence ID" value="KDQ30285.1"/>
    <property type="molecule type" value="Genomic_DNA"/>
</dbReference>
<sequence length="540" mass="58896">MKVAESPGLPVINTSTPYWAIPPAPIACHGAKDPIPPLQPGKATEHVVIIGSGVTGAAVARTLLDWDAQRVREHGGPPIRVIMLEARDACSGATARNGGHITPPLYHDYSSLKKEFGAAIAQRIIRFRLAHLQEFLRVAEEEGLLIDSQARRVQTFDVFFDRETFLQAKAKLEEYSRDMPNEGKVYSALDPVDGVDLVEEYQLSPGAAGCITTTAGAIHPYRLITGILSRLLNEYSDQFYLYTHTPCISIASPKGGSLYTISTPRGTLHAPHVVHATNGWVSHLLEPLRGKIIPLRATMTAQRPGLSLGAPLSDLRSRNWLGDRSFVFYPRPTLNVWDYLTQMPSSSAGLKAQQTPELMFGGGLGQSQDAFYDSAGNADDRTFHLPTASYLSGALPLYFSGWGEEGRDTDAPQSDVDPGRVKSVWTGILGMSADGMPWVGRIPDKISGRVAPSSPMSTKNLASPGEWLAAGYSGEGMVHAWMSAKAVAYMILNADDERERNNPLGRPANDGEDWLPKPYLVSEKRLKESNMDKFLESFLG</sequence>
<accession>A0A067NTE2</accession>
<dbReference type="PANTHER" id="PTHR13847">
    <property type="entry name" value="SARCOSINE DEHYDROGENASE-RELATED"/>
    <property type="match status" value="1"/>
</dbReference>
<evidence type="ECO:0000259" key="1">
    <source>
        <dbReference type="Pfam" id="PF01266"/>
    </source>
</evidence>
<dbReference type="AlphaFoldDB" id="A0A067NTE2"/>
<dbReference type="VEuPathDB" id="FungiDB:PLEOSDRAFT_49167"/>
<dbReference type="Gene3D" id="3.50.50.60">
    <property type="entry name" value="FAD/NAD(P)-binding domain"/>
    <property type="match status" value="1"/>
</dbReference>
<protein>
    <recommendedName>
        <fullName evidence="1">FAD dependent oxidoreductase domain-containing protein</fullName>
    </recommendedName>
</protein>
<dbReference type="InterPro" id="IPR036188">
    <property type="entry name" value="FAD/NAD-bd_sf"/>
</dbReference>
<organism evidence="2 3">
    <name type="scientific">Pleurotus ostreatus (strain PC15)</name>
    <name type="common">Oyster mushroom</name>
    <dbReference type="NCBI Taxonomy" id="1137138"/>
    <lineage>
        <taxon>Eukaryota</taxon>
        <taxon>Fungi</taxon>
        <taxon>Dikarya</taxon>
        <taxon>Basidiomycota</taxon>
        <taxon>Agaricomycotina</taxon>
        <taxon>Agaricomycetes</taxon>
        <taxon>Agaricomycetidae</taxon>
        <taxon>Agaricales</taxon>
        <taxon>Pleurotineae</taxon>
        <taxon>Pleurotaceae</taxon>
        <taxon>Pleurotus</taxon>
    </lineage>
</organism>
<dbReference type="HOGENOM" id="CLU_022730_2_1_1"/>
<proteinExistence type="predicted"/>
<evidence type="ECO:0000313" key="3">
    <source>
        <dbReference type="Proteomes" id="UP000027073"/>
    </source>
</evidence>
<dbReference type="GO" id="GO:0005737">
    <property type="term" value="C:cytoplasm"/>
    <property type="evidence" value="ECO:0007669"/>
    <property type="project" value="TreeGrafter"/>
</dbReference>
<evidence type="ECO:0000313" key="2">
    <source>
        <dbReference type="EMBL" id="KDQ30285.1"/>
    </source>
</evidence>
<dbReference type="InParanoid" id="A0A067NTE2"/>
<dbReference type="PANTHER" id="PTHR13847:SF213">
    <property type="entry name" value="DEPENDENT OXIDOREDUCTASE, PUTATIVE-RELATED"/>
    <property type="match status" value="1"/>
</dbReference>
<dbReference type="OrthoDB" id="429143at2759"/>
<dbReference type="STRING" id="1137138.A0A067NTE2"/>
<dbReference type="Proteomes" id="UP000027073">
    <property type="component" value="Unassembled WGS sequence"/>
</dbReference>
<dbReference type="Gene3D" id="3.30.9.10">
    <property type="entry name" value="D-Amino Acid Oxidase, subunit A, domain 2"/>
    <property type="match status" value="1"/>
</dbReference>
<dbReference type="InterPro" id="IPR006076">
    <property type="entry name" value="FAD-dep_OxRdtase"/>
</dbReference>
<dbReference type="SUPFAM" id="SSF51905">
    <property type="entry name" value="FAD/NAD(P)-binding domain"/>
    <property type="match status" value="1"/>
</dbReference>